<dbReference type="KEGG" id="drg:H9K76_10090"/>
<proteinExistence type="predicted"/>
<dbReference type="Gene3D" id="1.10.10.10">
    <property type="entry name" value="Winged helix-like DNA-binding domain superfamily/Winged helix DNA-binding domain"/>
    <property type="match status" value="2"/>
</dbReference>
<dbReference type="Proteomes" id="UP000515811">
    <property type="component" value="Chromosome"/>
</dbReference>
<dbReference type="SUPFAM" id="SSF46785">
    <property type="entry name" value="Winged helix' DNA-binding domain"/>
    <property type="match status" value="2"/>
</dbReference>
<name>A0A7G9RU27_9BURK</name>
<dbReference type="RefSeq" id="WP_187600023.1">
    <property type="nucleotide sequence ID" value="NZ_CP060714.1"/>
</dbReference>
<evidence type="ECO:0000256" key="1">
    <source>
        <dbReference type="ARBA" id="ARBA00023015"/>
    </source>
</evidence>
<sequence length="316" mass="35885">MSQQPEDIDLTLVREALDTSTLSHGLKIIGDHRTAQVVLGAFVGKRRFDDWLASANIPRHTLAERLKSLVQMDVLRPRLYQERPERYAYHLTTKGMALYDSVLMIWDWEQKYGERNQALPPRLTHKSCGHVFHPDLACSACNERVTMQDLSYELMPNAKLPYDSGESIRTPRLRVDTDAGFELGLRVDRWSLLIIAAVTLGCHYFDQLSYVLRIGPGVLSKRLASMAESNLLVSEADHADARRKRYRLTPASRGLFGYIVCLSTWAGTHHFREPSSIRPTHKDCGQPFIAQVTCSHCHQVLKPWDVTFDIPQGSTT</sequence>
<evidence type="ECO:0000313" key="6">
    <source>
        <dbReference type="Proteomes" id="UP000515811"/>
    </source>
</evidence>
<dbReference type="Pfam" id="PF01638">
    <property type="entry name" value="HxlR"/>
    <property type="match status" value="2"/>
</dbReference>
<dbReference type="PROSITE" id="PS51118">
    <property type="entry name" value="HTH_HXLR"/>
    <property type="match status" value="2"/>
</dbReference>
<dbReference type="PANTHER" id="PTHR33204">
    <property type="entry name" value="TRANSCRIPTIONAL REGULATOR, MARR FAMILY"/>
    <property type="match status" value="1"/>
</dbReference>
<keyword evidence="6" id="KW-1185">Reference proteome</keyword>
<dbReference type="PANTHER" id="PTHR33204:SF36">
    <property type="entry name" value="TRANSCRIPTIONAL REGULATORY PROTEIN"/>
    <property type="match status" value="1"/>
</dbReference>
<evidence type="ECO:0000259" key="4">
    <source>
        <dbReference type="PROSITE" id="PS51118"/>
    </source>
</evidence>
<evidence type="ECO:0000256" key="2">
    <source>
        <dbReference type="ARBA" id="ARBA00023125"/>
    </source>
</evidence>
<dbReference type="EMBL" id="CP060714">
    <property type="protein sequence ID" value="QNN59102.1"/>
    <property type="molecule type" value="Genomic_DNA"/>
</dbReference>
<dbReference type="GO" id="GO:0003677">
    <property type="term" value="F:DNA binding"/>
    <property type="evidence" value="ECO:0007669"/>
    <property type="project" value="UniProtKB-KW"/>
</dbReference>
<dbReference type="InterPro" id="IPR002577">
    <property type="entry name" value="HTH_HxlR"/>
</dbReference>
<feature type="domain" description="HTH hxlR-type" evidence="4">
    <location>
        <begin position="170"/>
        <end position="274"/>
    </location>
</feature>
<gene>
    <name evidence="5" type="ORF">H9K76_10090</name>
</gene>
<accession>A0A7G9RU27</accession>
<dbReference type="InterPro" id="IPR036390">
    <property type="entry name" value="WH_DNA-bd_sf"/>
</dbReference>
<evidence type="ECO:0000313" key="5">
    <source>
        <dbReference type="EMBL" id="QNN59102.1"/>
    </source>
</evidence>
<dbReference type="InterPro" id="IPR036388">
    <property type="entry name" value="WH-like_DNA-bd_sf"/>
</dbReference>
<feature type="domain" description="HTH hxlR-type" evidence="4">
    <location>
        <begin position="20"/>
        <end position="117"/>
    </location>
</feature>
<protein>
    <submittedName>
        <fullName evidence="5">Winged helix-turn-helix transcriptional regulator</fullName>
    </submittedName>
</protein>
<dbReference type="AlphaFoldDB" id="A0A7G9RU27"/>
<evidence type="ECO:0000256" key="3">
    <source>
        <dbReference type="ARBA" id="ARBA00023163"/>
    </source>
</evidence>
<keyword evidence="2" id="KW-0238">DNA-binding</keyword>
<keyword evidence="3" id="KW-0804">Transcription</keyword>
<keyword evidence="1" id="KW-0805">Transcription regulation</keyword>
<organism evidence="5 6">
    <name type="scientific">Diaphorobacter ruginosibacter</name>
    <dbReference type="NCBI Taxonomy" id="1715720"/>
    <lineage>
        <taxon>Bacteria</taxon>
        <taxon>Pseudomonadati</taxon>
        <taxon>Pseudomonadota</taxon>
        <taxon>Betaproteobacteria</taxon>
        <taxon>Burkholderiales</taxon>
        <taxon>Comamonadaceae</taxon>
        <taxon>Diaphorobacter</taxon>
    </lineage>
</organism>
<reference evidence="5 6" key="1">
    <citation type="submission" date="2020-08" db="EMBL/GenBank/DDBJ databases">
        <title>Genome sequence of Diaphorobacter ruginosibacter DSM 27467T.</title>
        <authorList>
            <person name="Hyun D.-W."/>
            <person name="Bae J.-W."/>
        </authorList>
    </citation>
    <scope>NUCLEOTIDE SEQUENCE [LARGE SCALE GENOMIC DNA]</scope>
    <source>
        <strain evidence="5 6">DSM 27467</strain>
    </source>
</reference>